<dbReference type="PANTHER" id="PTHR44329">
    <property type="entry name" value="SERINE/THREONINE-PROTEIN KINASE TNNI3K-RELATED"/>
    <property type="match status" value="1"/>
</dbReference>
<keyword evidence="7" id="KW-0808">Transferase</keyword>
<evidence type="ECO:0000256" key="2">
    <source>
        <dbReference type="ARBA" id="ARBA00022741"/>
    </source>
</evidence>
<protein>
    <submittedName>
        <fullName evidence="7">Kinase-like protein</fullName>
    </submittedName>
</protein>
<dbReference type="PANTHER" id="PTHR44329:SF298">
    <property type="entry name" value="MIXED LINEAGE KINASE DOMAIN-LIKE PROTEIN"/>
    <property type="match status" value="1"/>
</dbReference>
<keyword evidence="2 4" id="KW-0547">Nucleotide-binding</keyword>
<dbReference type="GO" id="GO:0007166">
    <property type="term" value="P:cell surface receptor signaling pathway"/>
    <property type="evidence" value="ECO:0007669"/>
    <property type="project" value="InterPro"/>
</dbReference>
<evidence type="ECO:0000313" key="7">
    <source>
        <dbReference type="EMBL" id="KZT26137.1"/>
    </source>
</evidence>
<dbReference type="InterPro" id="IPR000719">
    <property type="entry name" value="Prot_kinase_dom"/>
</dbReference>
<name>A0A165T4N3_9AGAM</name>
<dbReference type="Gene3D" id="1.10.510.10">
    <property type="entry name" value="Transferase(Phosphotransferase) domain 1"/>
    <property type="match status" value="1"/>
</dbReference>
<dbReference type="GO" id="GO:0005524">
    <property type="term" value="F:ATP binding"/>
    <property type="evidence" value="ECO:0007669"/>
    <property type="project" value="UniProtKB-UniRule"/>
</dbReference>
<keyword evidence="1" id="KW-0723">Serine/threonine-protein kinase</keyword>
<keyword evidence="3 4" id="KW-0067">ATP-binding</keyword>
<feature type="region of interest" description="Disordered" evidence="5">
    <location>
        <begin position="528"/>
        <end position="553"/>
    </location>
</feature>
<proteinExistence type="predicted"/>
<evidence type="ECO:0000313" key="8">
    <source>
        <dbReference type="Proteomes" id="UP000076761"/>
    </source>
</evidence>
<feature type="region of interest" description="Disordered" evidence="5">
    <location>
        <begin position="662"/>
        <end position="705"/>
    </location>
</feature>
<dbReference type="Proteomes" id="UP000076761">
    <property type="component" value="Unassembled WGS sequence"/>
</dbReference>
<dbReference type="Gene3D" id="1.20.930.20">
    <property type="entry name" value="Adaptor protein Cbl, N-terminal domain"/>
    <property type="match status" value="1"/>
</dbReference>
<dbReference type="GO" id="GO:0004674">
    <property type="term" value="F:protein serine/threonine kinase activity"/>
    <property type="evidence" value="ECO:0007669"/>
    <property type="project" value="UniProtKB-KW"/>
</dbReference>
<dbReference type="PROSITE" id="PS50011">
    <property type="entry name" value="PROTEIN_KINASE_DOM"/>
    <property type="match status" value="1"/>
</dbReference>
<evidence type="ECO:0000256" key="3">
    <source>
        <dbReference type="ARBA" id="ARBA00022840"/>
    </source>
</evidence>
<sequence length="705" mass="77923">MDPISIIEDIVSAGLYVKRVADTITQNREECERLGNHLLEVLECIEKQLSAANIPQGAVDRLVKLLKAVQSLSTTLDALANQSRLKRILWKYDVARKIGTVYKGLSEALSLFQLDSSVDMKKWMEENERAKKIDAEQTRKSFEKVLHNDREILQALLVQRTEAEDGILSIQHKLDYLEDAMERVFLQKILNAMIRVSGSTTSASDDFLITPLDIIIHEHKKLGQGGFAAVYQGDWKGTTVAVKVIDNAVHERVFRKEISVWKNLRHPNILQFLGACYTGERGFAVCVYKENGDVLNYLQTNPDTNRIQLPYEASKGLSYLHGQRVIHGDLKANNILVDAHGRACLCDFGLAQVKAQTKSLASSQNVGTARWASPEQMSGSPLNEKTDIYSFGMTMYEVFTEEPPFAHVPNGVLYTIIVDRGERPHRPNNSDNLRRGLHDPFWLLIQKCWTHEPLSRPSAQSIMHQLKQLLPSGAAHDIYGREQGQVTEAPSGPPIEMGTLATSHSNSRDTNRRQGTYNDTMLRAAHSTSSVPSLFTRSASPVHRPSAPAPRPLVYPRQRAHSIPDIIIVPPSPSRSRSSSDSRTPLVETASVLSPLCPDGNTILPPSSPDVSAMTLTSPQSAPSPVMTATQELAGAHSSYSSFEKPSEDPVIKALAQSGMEYANSSPAAKVQPPNAKAHAPSLAMQRQVKKPKDYNRGRPRSGPP</sequence>
<dbReference type="InterPro" id="IPR036537">
    <property type="entry name" value="Adaptor_Cbl_N_dom_sf"/>
</dbReference>
<dbReference type="InterPro" id="IPR017441">
    <property type="entry name" value="Protein_kinase_ATP_BS"/>
</dbReference>
<keyword evidence="8" id="KW-1185">Reference proteome</keyword>
<feature type="domain" description="Protein kinase" evidence="6">
    <location>
        <begin position="216"/>
        <end position="470"/>
    </location>
</feature>
<dbReference type="CDD" id="cd21037">
    <property type="entry name" value="MLKL_NTD"/>
    <property type="match status" value="1"/>
</dbReference>
<dbReference type="SUPFAM" id="SSF56112">
    <property type="entry name" value="Protein kinase-like (PK-like)"/>
    <property type="match status" value="1"/>
</dbReference>
<evidence type="ECO:0000256" key="1">
    <source>
        <dbReference type="ARBA" id="ARBA00022527"/>
    </source>
</evidence>
<dbReference type="EMBL" id="KV425568">
    <property type="protein sequence ID" value="KZT26137.1"/>
    <property type="molecule type" value="Genomic_DNA"/>
</dbReference>
<dbReference type="OrthoDB" id="2802511at2759"/>
<organism evidence="7 8">
    <name type="scientific">Neolentinus lepideus HHB14362 ss-1</name>
    <dbReference type="NCBI Taxonomy" id="1314782"/>
    <lineage>
        <taxon>Eukaryota</taxon>
        <taxon>Fungi</taxon>
        <taxon>Dikarya</taxon>
        <taxon>Basidiomycota</taxon>
        <taxon>Agaricomycotina</taxon>
        <taxon>Agaricomycetes</taxon>
        <taxon>Gloeophyllales</taxon>
        <taxon>Gloeophyllaceae</taxon>
        <taxon>Neolentinus</taxon>
    </lineage>
</organism>
<dbReference type="InParanoid" id="A0A165T4N3"/>
<dbReference type="STRING" id="1314782.A0A165T4N3"/>
<dbReference type="AlphaFoldDB" id="A0A165T4N3"/>
<dbReference type="PROSITE" id="PS00108">
    <property type="entry name" value="PROTEIN_KINASE_ST"/>
    <property type="match status" value="1"/>
</dbReference>
<dbReference type="InterPro" id="IPR051681">
    <property type="entry name" value="Ser/Thr_Kinases-Pseudokinases"/>
</dbReference>
<dbReference type="SMART" id="SM00220">
    <property type="entry name" value="S_TKc"/>
    <property type="match status" value="1"/>
</dbReference>
<evidence type="ECO:0000256" key="5">
    <source>
        <dbReference type="SAM" id="MobiDB-lite"/>
    </source>
</evidence>
<dbReference type="PROSITE" id="PS00107">
    <property type="entry name" value="PROTEIN_KINASE_ATP"/>
    <property type="match status" value="1"/>
</dbReference>
<feature type="binding site" evidence="4">
    <location>
        <position position="243"/>
    </location>
    <ligand>
        <name>ATP</name>
        <dbReference type="ChEBI" id="CHEBI:30616"/>
    </ligand>
</feature>
<dbReference type="InterPro" id="IPR059179">
    <property type="entry name" value="MLKL-like_MCAfunc"/>
</dbReference>
<dbReference type="InterPro" id="IPR001245">
    <property type="entry name" value="Ser-Thr/Tyr_kinase_cat_dom"/>
</dbReference>
<gene>
    <name evidence="7" type="ORF">NEOLEDRAFT_272636</name>
</gene>
<reference evidence="7 8" key="1">
    <citation type="journal article" date="2016" name="Mol. Biol. Evol.">
        <title>Comparative Genomics of Early-Diverging Mushroom-Forming Fungi Provides Insights into the Origins of Lignocellulose Decay Capabilities.</title>
        <authorList>
            <person name="Nagy L.G."/>
            <person name="Riley R."/>
            <person name="Tritt A."/>
            <person name="Adam C."/>
            <person name="Daum C."/>
            <person name="Floudas D."/>
            <person name="Sun H."/>
            <person name="Yadav J.S."/>
            <person name="Pangilinan J."/>
            <person name="Larsson K.H."/>
            <person name="Matsuura K."/>
            <person name="Barry K."/>
            <person name="Labutti K."/>
            <person name="Kuo R."/>
            <person name="Ohm R.A."/>
            <person name="Bhattacharya S.S."/>
            <person name="Shirouzu T."/>
            <person name="Yoshinaga Y."/>
            <person name="Martin F.M."/>
            <person name="Grigoriev I.V."/>
            <person name="Hibbett D.S."/>
        </authorList>
    </citation>
    <scope>NUCLEOTIDE SEQUENCE [LARGE SCALE GENOMIC DNA]</scope>
    <source>
        <strain evidence="7 8">HHB14362 ss-1</strain>
    </source>
</reference>
<evidence type="ECO:0000259" key="6">
    <source>
        <dbReference type="PROSITE" id="PS50011"/>
    </source>
</evidence>
<dbReference type="InterPro" id="IPR011009">
    <property type="entry name" value="Kinase-like_dom_sf"/>
</dbReference>
<feature type="compositionally biased region" description="Polar residues" evidence="5">
    <location>
        <begin position="528"/>
        <end position="539"/>
    </location>
</feature>
<feature type="compositionally biased region" description="Polar residues" evidence="5">
    <location>
        <begin position="614"/>
        <end position="625"/>
    </location>
</feature>
<accession>A0A165T4N3</accession>
<keyword evidence="7" id="KW-0418">Kinase</keyword>
<dbReference type="Pfam" id="PF07714">
    <property type="entry name" value="PK_Tyr_Ser-Thr"/>
    <property type="match status" value="1"/>
</dbReference>
<evidence type="ECO:0000256" key="4">
    <source>
        <dbReference type="PROSITE-ProRule" id="PRU10141"/>
    </source>
</evidence>
<dbReference type="InterPro" id="IPR008271">
    <property type="entry name" value="Ser/Thr_kinase_AS"/>
</dbReference>
<feature type="region of interest" description="Disordered" evidence="5">
    <location>
        <begin position="597"/>
        <end position="625"/>
    </location>
</feature>